<dbReference type="PANTHER" id="PTHR47117">
    <property type="entry name" value="STAR-RELATED LIPID TRANSFER PROTEIN 9"/>
    <property type="match status" value="1"/>
</dbReference>
<keyword evidence="5" id="KW-1185">Reference proteome</keyword>
<proteinExistence type="predicted"/>
<feature type="non-terminal residue" evidence="4">
    <location>
        <position position="860"/>
    </location>
</feature>
<dbReference type="Pfam" id="PF25625">
    <property type="entry name" value="PH_NISCH_C"/>
    <property type="match status" value="1"/>
</dbReference>
<dbReference type="InterPro" id="IPR057714">
    <property type="entry name" value="PH_NISCH_C"/>
</dbReference>
<dbReference type="Proteomes" id="UP000299084">
    <property type="component" value="Unassembled WGS sequence"/>
</dbReference>
<comment type="caution">
    <text evidence="4">The sequence shown here is derived from an EMBL/GenBank/DDBJ whole genome shotgun (WGS) entry which is preliminary data.</text>
</comment>
<feature type="region of interest" description="Disordered" evidence="2">
    <location>
        <begin position="469"/>
        <end position="516"/>
    </location>
</feature>
<name>A0A5N4CVD2_CAMDR</name>
<evidence type="ECO:0000256" key="2">
    <source>
        <dbReference type="SAM" id="MobiDB-lite"/>
    </source>
</evidence>
<gene>
    <name evidence="4" type="ORF">Cadr_000021500</name>
</gene>
<evidence type="ECO:0000313" key="5">
    <source>
        <dbReference type="Proteomes" id="UP000299084"/>
    </source>
</evidence>
<evidence type="ECO:0000256" key="1">
    <source>
        <dbReference type="SAM" id="Coils"/>
    </source>
</evidence>
<accession>A0A5N4CVD2</accession>
<protein>
    <submittedName>
        <fullName evidence="4">Kinesin-like protein KIF16B</fullName>
    </submittedName>
</protein>
<dbReference type="EMBL" id="JWIN03000019">
    <property type="protein sequence ID" value="KAB1262812.1"/>
    <property type="molecule type" value="Genomic_DNA"/>
</dbReference>
<evidence type="ECO:0000313" key="4">
    <source>
        <dbReference type="EMBL" id="KAB1262812.1"/>
    </source>
</evidence>
<feature type="coiled-coil region" evidence="1">
    <location>
        <begin position="289"/>
        <end position="368"/>
    </location>
</feature>
<feature type="domain" description="Nischarin C-terminal PH" evidence="3">
    <location>
        <begin position="784"/>
        <end position="834"/>
    </location>
</feature>
<feature type="region of interest" description="Disordered" evidence="2">
    <location>
        <begin position="537"/>
        <end position="556"/>
    </location>
</feature>
<reference evidence="4 5" key="1">
    <citation type="journal article" date="2019" name="Mol. Ecol. Resour.">
        <title>Improving Illumina assemblies with Hi-C and long reads: an example with the North African dromedary.</title>
        <authorList>
            <person name="Elbers J.P."/>
            <person name="Rogers M.F."/>
            <person name="Perelman P.L."/>
            <person name="Proskuryakova A.A."/>
            <person name="Serdyukova N.A."/>
            <person name="Johnson W.E."/>
            <person name="Horin P."/>
            <person name="Corander J."/>
            <person name="Murphy D."/>
            <person name="Burger P.A."/>
        </authorList>
    </citation>
    <scope>NUCLEOTIDE SEQUENCE [LARGE SCALE GENOMIC DNA]</scope>
    <source>
        <strain evidence="4">Drom800</strain>
        <tissue evidence="4">Blood</tissue>
    </source>
</reference>
<feature type="region of interest" description="Disordered" evidence="2">
    <location>
        <begin position="72"/>
        <end position="97"/>
    </location>
</feature>
<dbReference type="PANTHER" id="PTHR47117:SF8">
    <property type="entry name" value="KINESIN FAMILY MEMBER 16B"/>
    <property type="match status" value="1"/>
</dbReference>
<dbReference type="AlphaFoldDB" id="A0A5N4CVD2"/>
<sequence length="860" mass="98756">MFRFNHPKEAAKLREKRKSGLLSSLSLSMTDLSKSCENLSAVMLYNPGLEFERQQREELEKLESKRKLIEEMEEKQKSDKAALERMQQEVETQRKETELVQLQIRQQEESLKRRSFHLESKLKDLLAEKEKFEEERLREHQETELQKKKQEEESLLRVQEELQLPQELDSHERAETAQMFQELDRLKREKDDQHARLELEKRRLEEQEKGQVLLVAHLEEQLREKQEGLRLLRRGEVQRVEAERGDLARIRESLLRVREAPAKGDDDGDDRERAQLQFFEFKRRQLVKLANLEQDLVQQKDLLRKEVEEEREILEHLKSGNEGEFRSWEKSDGGVTDVAQAAQGLENIKAAECRLQHKERQLQCLLQSHLPTLIEEKQRALEILDAGPLGLDNTLYQVEKEMEEKEEQLAQYQASASQLQKLQATFEFTANIARQEEKVRRKEKEILESREKQQREVLEQAVARLERRHSALQRRAARGLGTDEQRLKPATLPGSDGDEQSGLQASPGAEQEALEKDRERISAYIEEEVQRRLQDLHRLTGGSSSPPADTGKDNEKLHNGTIQRKLKYEVDQMLKLQECSLKDFLELVAASLPELVGDIHEVQGVYWLAVANCAEPAPRPACLLLVHSALYALAPSGHHPGSVGIFHALPLSGLQEIHVGFGGQSIRLLGSAESLLLTVFSYNKNLCQQICRDLLRVLTSEAEATACTLHPLFQQDLVQLSLDWRADVPDLVLASGVRWSSKFQNTSVDLIYFLHRNLEGSVPSLAEVQLLLYTTVRVEGDAGQGHCQSLVLLNTHVALVREDRVFYPHTRALSTPPPGPRFDVTRCRALSDLKDPIKISIPRYVLCGQGKDEHFEFEVK</sequence>
<evidence type="ECO:0000259" key="3">
    <source>
        <dbReference type="Pfam" id="PF25625"/>
    </source>
</evidence>
<keyword evidence="1" id="KW-0175">Coiled coil</keyword>
<organism evidence="4 5">
    <name type="scientific">Camelus dromedarius</name>
    <name type="common">Dromedary</name>
    <name type="synonym">Arabian camel</name>
    <dbReference type="NCBI Taxonomy" id="9838"/>
    <lineage>
        <taxon>Eukaryota</taxon>
        <taxon>Metazoa</taxon>
        <taxon>Chordata</taxon>
        <taxon>Craniata</taxon>
        <taxon>Vertebrata</taxon>
        <taxon>Euteleostomi</taxon>
        <taxon>Mammalia</taxon>
        <taxon>Eutheria</taxon>
        <taxon>Laurasiatheria</taxon>
        <taxon>Artiodactyla</taxon>
        <taxon>Tylopoda</taxon>
        <taxon>Camelidae</taxon>
        <taxon>Camelus</taxon>
    </lineage>
</organism>